<evidence type="ECO:0000256" key="1">
    <source>
        <dbReference type="ARBA" id="ARBA00022737"/>
    </source>
</evidence>
<dbReference type="InterPro" id="IPR013783">
    <property type="entry name" value="Ig-like_fold"/>
</dbReference>
<organism evidence="3 4">
    <name type="scientific">Dibothriocephalus latus</name>
    <name type="common">Fish tapeworm</name>
    <name type="synonym">Diphyllobothrium latum</name>
    <dbReference type="NCBI Taxonomy" id="60516"/>
    <lineage>
        <taxon>Eukaryota</taxon>
        <taxon>Metazoa</taxon>
        <taxon>Spiralia</taxon>
        <taxon>Lophotrochozoa</taxon>
        <taxon>Platyhelminthes</taxon>
        <taxon>Cestoda</taxon>
        <taxon>Eucestoda</taxon>
        <taxon>Diphyllobothriidea</taxon>
        <taxon>Diphyllobothriidae</taxon>
        <taxon>Dibothriocephalus</taxon>
    </lineage>
</organism>
<gene>
    <name evidence="3" type="ORF">DILT_LOCUS6487</name>
</gene>
<sequence length="433" mass="47855">MDVYEMPVQPGNFSHIFNGISPASFYYYKYSICYNNDCSYLSDDTLNTRFEGVKLNQTTDITQTSALVNWELLRNGDTKISYVWVYAIPVDKSLDQQRCVGTSRQECTLEHLRPDSDYDLVVKACENIGFCTALKPQGRIRTLKPYTLEPPSDIKSANVWPTSFSLIWSKPVADIADSFEYRVSLTATEDPTTPMWIFICETSLERDGTVICPVRNLQTDFSYSATVSTCVRADMCSQPSATITVKTGQNDNYVLNATAIGPYSATLSWSSTRTKPDSEFRVDVDFSPIPSCTTAVTEGPQVCHLQGLLPSTKYACQLLECLSNTAVCVTMFSFTLSTTTDEQVQKVLRTLAADMTKASAKPLDTTGQLMIRVSYAELGIPDMGNLQGVSVVITPLQDQNMLQSPAWSSASDKKLQFVGGVSKAIVFINRTVG</sequence>
<feature type="domain" description="Fibronectin type-III" evidence="2">
    <location>
        <begin position="150"/>
        <end position="250"/>
    </location>
</feature>
<dbReference type="EMBL" id="UYRU01049644">
    <property type="protein sequence ID" value="VDN10656.1"/>
    <property type="molecule type" value="Genomic_DNA"/>
</dbReference>
<name>A0A3P7NYK4_DIBLA</name>
<dbReference type="Pfam" id="PF00041">
    <property type="entry name" value="fn3"/>
    <property type="match status" value="1"/>
</dbReference>
<keyword evidence="1" id="KW-0677">Repeat</keyword>
<feature type="domain" description="Fibronectin type-III" evidence="2">
    <location>
        <begin position="51"/>
        <end position="145"/>
    </location>
</feature>
<reference evidence="3 4" key="1">
    <citation type="submission" date="2018-11" db="EMBL/GenBank/DDBJ databases">
        <authorList>
            <consortium name="Pathogen Informatics"/>
        </authorList>
    </citation>
    <scope>NUCLEOTIDE SEQUENCE [LARGE SCALE GENOMIC DNA]</scope>
</reference>
<dbReference type="OrthoDB" id="10403403at2759"/>
<dbReference type="SMART" id="SM00060">
    <property type="entry name" value="FN3"/>
    <property type="match status" value="3"/>
</dbReference>
<dbReference type="InterPro" id="IPR003961">
    <property type="entry name" value="FN3_dom"/>
</dbReference>
<dbReference type="PROSITE" id="PS50853">
    <property type="entry name" value="FN3"/>
    <property type="match status" value="2"/>
</dbReference>
<evidence type="ECO:0000313" key="4">
    <source>
        <dbReference type="Proteomes" id="UP000281553"/>
    </source>
</evidence>
<dbReference type="AlphaFoldDB" id="A0A3P7NYK4"/>
<dbReference type="CDD" id="cd00063">
    <property type="entry name" value="FN3"/>
    <property type="match status" value="2"/>
</dbReference>
<protein>
    <recommendedName>
        <fullName evidence="2">Fibronectin type-III domain-containing protein</fullName>
    </recommendedName>
</protein>
<dbReference type="SUPFAM" id="SSF49265">
    <property type="entry name" value="Fibronectin type III"/>
    <property type="match status" value="1"/>
</dbReference>
<dbReference type="Proteomes" id="UP000281553">
    <property type="component" value="Unassembled WGS sequence"/>
</dbReference>
<proteinExistence type="predicted"/>
<evidence type="ECO:0000313" key="3">
    <source>
        <dbReference type="EMBL" id="VDN10656.1"/>
    </source>
</evidence>
<dbReference type="InterPro" id="IPR050991">
    <property type="entry name" value="ECM_Regulatory_Proteins"/>
</dbReference>
<dbReference type="PANTHER" id="PTHR46708">
    <property type="entry name" value="TENASCIN"/>
    <property type="match status" value="1"/>
</dbReference>
<keyword evidence="4" id="KW-1185">Reference proteome</keyword>
<evidence type="ECO:0000259" key="2">
    <source>
        <dbReference type="PROSITE" id="PS50853"/>
    </source>
</evidence>
<accession>A0A3P7NYK4</accession>
<dbReference type="InterPro" id="IPR036116">
    <property type="entry name" value="FN3_sf"/>
</dbReference>
<dbReference type="Gene3D" id="2.60.40.10">
    <property type="entry name" value="Immunoglobulins"/>
    <property type="match status" value="2"/>
</dbReference>
<dbReference type="PANTHER" id="PTHR46708:SF2">
    <property type="entry name" value="FIBRONECTIN TYPE-III DOMAIN-CONTAINING PROTEIN"/>
    <property type="match status" value="1"/>
</dbReference>